<dbReference type="Pfam" id="PF00069">
    <property type="entry name" value="Pkinase"/>
    <property type="match status" value="1"/>
</dbReference>
<evidence type="ECO:0000256" key="3">
    <source>
        <dbReference type="ARBA" id="ARBA00022679"/>
    </source>
</evidence>
<evidence type="ECO:0000259" key="9">
    <source>
        <dbReference type="PROSITE" id="PS50011"/>
    </source>
</evidence>
<dbReference type="GO" id="GO:0008353">
    <property type="term" value="F:RNA polymerase II CTD heptapeptide repeat kinase activity"/>
    <property type="evidence" value="ECO:0007669"/>
    <property type="project" value="TreeGrafter"/>
</dbReference>
<dbReference type="Gene3D" id="1.10.510.10">
    <property type="entry name" value="Transferase(Phosphotransferase) domain 1"/>
    <property type="match status" value="1"/>
</dbReference>
<dbReference type="InterPro" id="IPR017441">
    <property type="entry name" value="Protein_kinase_ATP_BS"/>
</dbReference>
<evidence type="ECO:0000313" key="10">
    <source>
        <dbReference type="EMBL" id="CAA2988977.1"/>
    </source>
</evidence>
<accession>A0A8S0SB32</accession>
<dbReference type="InterPro" id="IPR008271">
    <property type="entry name" value="Ser/Thr_kinase_AS"/>
</dbReference>
<protein>
    <submittedName>
        <fullName evidence="10">Probable serine threonine- kinase At1g09600</fullName>
    </submittedName>
</protein>
<dbReference type="GO" id="GO:0005634">
    <property type="term" value="C:nucleus"/>
    <property type="evidence" value="ECO:0007669"/>
    <property type="project" value="TreeGrafter"/>
</dbReference>
<evidence type="ECO:0000256" key="6">
    <source>
        <dbReference type="ARBA" id="ARBA00022840"/>
    </source>
</evidence>
<reference evidence="10 11" key="1">
    <citation type="submission" date="2019-12" db="EMBL/GenBank/DDBJ databases">
        <authorList>
            <person name="Alioto T."/>
            <person name="Alioto T."/>
            <person name="Gomez Garrido J."/>
        </authorList>
    </citation>
    <scope>NUCLEOTIDE SEQUENCE [LARGE SCALE GENOMIC DNA]</scope>
</reference>
<feature type="compositionally biased region" description="Basic and acidic residues" evidence="8">
    <location>
        <begin position="479"/>
        <end position="494"/>
    </location>
</feature>
<dbReference type="AlphaFoldDB" id="A0A8S0SB32"/>
<dbReference type="FunFam" id="1.10.510.10:FF:000043">
    <property type="entry name" value="probable serine/threonine-protein kinase At1g54610"/>
    <property type="match status" value="1"/>
</dbReference>
<dbReference type="GO" id="GO:0000307">
    <property type="term" value="C:cyclin-dependent protein kinase holoenzyme complex"/>
    <property type="evidence" value="ECO:0007669"/>
    <property type="project" value="TreeGrafter"/>
</dbReference>
<dbReference type="InterPro" id="IPR011009">
    <property type="entry name" value="Kinase-like_dom_sf"/>
</dbReference>
<dbReference type="SUPFAM" id="SSF56112">
    <property type="entry name" value="Protein kinase-like (PK-like)"/>
    <property type="match status" value="1"/>
</dbReference>
<comment type="similarity">
    <text evidence="1">Belongs to the protein kinase superfamily. CMGC Ser/Thr protein kinase family. CDC2/CDKX subfamily.</text>
</comment>
<evidence type="ECO:0000256" key="8">
    <source>
        <dbReference type="SAM" id="MobiDB-lite"/>
    </source>
</evidence>
<evidence type="ECO:0000256" key="2">
    <source>
        <dbReference type="ARBA" id="ARBA00022527"/>
    </source>
</evidence>
<keyword evidence="2" id="KW-0723">Serine/threonine-protein kinase</keyword>
<sequence>MLRVFGKNKLGFYFRSIKFQINKHKRLKLLIGMGCICSKGSKDENEVKKERVSKKSSKRFVSSSRKDELLVDVDNGGNDATTRLISEEHAEKSAGSTPALWDKGQKKPIVSDKTVVPHMQRRATMDAGEREGKPQMCRVFSTRNGIDGAQVVAGWPSWLTAVAGEAIKGWVPRKADSFEKLDKIGQGTYSSVYRARDLETGRIVALKKVRFVNMDPESVRFMAREILILRRLDHPNVMKLEGLVTSRVSGNLYLVFDYMEHDLSGLAASPAVRFTEPQIKCYMQQLLCGLEHCHSRGVLHRDIKGSNLLIDNNGNLKIGDFGLATFFRTNQNQPLTSRVVTLWYRPPELLLGATEYGVGVDLWSSGCILAELFAGKPIMPGRTEVEQLHKIFKLCGSPPEEYWRKSKLPHATIFKPQQPYKRSVADTFKDFPPTALELLETLLAFEPECRGSTTSALQSRFFTSKPLPCDPSSLPKYPPSKEFDAKVHNEEARRQRAAGGKGGGVESNRKGSKAVPAPDANAELQTSIQKWKGQSNPKSNSEKYTPEEDGASGFPIEPFRGPLHTGHLMQKGGSGNSLNIVDGMPQIDSHKRLGSAARLSKFSNSVAARGLSQLDLSREANSHSQWQEDYLGTKYNHLNDAESSHHLLGPNSYKNDGRVPRKETTMGYTPKKTRIHYSGPLFPGGNMDEMLKEHEKQIQNAVRKALIDKNKTRKGYGDNGQTESLLECVNTGR</sequence>
<dbReference type="SMART" id="SM00220">
    <property type="entry name" value="S_TKc"/>
    <property type="match status" value="1"/>
</dbReference>
<evidence type="ECO:0000256" key="7">
    <source>
        <dbReference type="PROSITE-ProRule" id="PRU10141"/>
    </source>
</evidence>
<dbReference type="PANTHER" id="PTHR24056:SF397">
    <property type="entry name" value="OS11G0242500 PROTEIN"/>
    <property type="match status" value="1"/>
</dbReference>
<proteinExistence type="inferred from homology"/>
<name>A0A8S0SB32_OLEEU</name>
<dbReference type="InterPro" id="IPR050108">
    <property type="entry name" value="CDK"/>
</dbReference>
<dbReference type="EMBL" id="CACTIH010004041">
    <property type="protein sequence ID" value="CAA2988977.1"/>
    <property type="molecule type" value="Genomic_DNA"/>
</dbReference>
<dbReference type="Gramene" id="OE9A098320T1">
    <property type="protein sequence ID" value="OE9A098320C1"/>
    <property type="gene ID" value="OE9A098320"/>
</dbReference>
<feature type="compositionally biased region" description="Basic and acidic residues" evidence="8">
    <location>
        <begin position="655"/>
        <end position="664"/>
    </location>
</feature>
<feature type="domain" description="Protein kinase" evidence="9">
    <location>
        <begin position="178"/>
        <end position="462"/>
    </location>
</feature>
<dbReference type="GO" id="GO:0005524">
    <property type="term" value="F:ATP binding"/>
    <property type="evidence" value="ECO:0007669"/>
    <property type="project" value="UniProtKB-UniRule"/>
</dbReference>
<dbReference type="OrthoDB" id="779276at2759"/>
<dbReference type="InterPro" id="IPR000719">
    <property type="entry name" value="Prot_kinase_dom"/>
</dbReference>
<evidence type="ECO:0000256" key="4">
    <source>
        <dbReference type="ARBA" id="ARBA00022741"/>
    </source>
</evidence>
<dbReference type="FunFam" id="3.30.200.20:FF:000021">
    <property type="entry name" value="probable serine/threonine-protein kinase At1g54610"/>
    <property type="match status" value="1"/>
</dbReference>
<dbReference type="PROSITE" id="PS00107">
    <property type="entry name" value="PROTEIN_KINASE_ATP"/>
    <property type="match status" value="1"/>
</dbReference>
<keyword evidence="3" id="KW-0808">Transferase</keyword>
<feature type="binding site" evidence="7">
    <location>
        <position position="207"/>
    </location>
    <ligand>
        <name>ATP</name>
        <dbReference type="ChEBI" id="CHEBI:30616"/>
    </ligand>
</feature>
<feature type="compositionally biased region" description="Polar residues" evidence="8">
    <location>
        <begin position="523"/>
        <end position="539"/>
    </location>
</feature>
<keyword evidence="6 7" id="KW-0067">ATP-binding</keyword>
<gene>
    <name evidence="10" type="ORF">OLEA9_A098320</name>
</gene>
<organism evidence="10 11">
    <name type="scientific">Olea europaea subsp. europaea</name>
    <dbReference type="NCBI Taxonomy" id="158383"/>
    <lineage>
        <taxon>Eukaryota</taxon>
        <taxon>Viridiplantae</taxon>
        <taxon>Streptophyta</taxon>
        <taxon>Embryophyta</taxon>
        <taxon>Tracheophyta</taxon>
        <taxon>Spermatophyta</taxon>
        <taxon>Magnoliopsida</taxon>
        <taxon>eudicotyledons</taxon>
        <taxon>Gunneridae</taxon>
        <taxon>Pentapetalae</taxon>
        <taxon>asterids</taxon>
        <taxon>lamiids</taxon>
        <taxon>Lamiales</taxon>
        <taxon>Oleaceae</taxon>
        <taxon>Oleeae</taxon>
        <taxon>Olea</taxon>
    </lineage>
</organism>
<feature type="region of interest" description="Disordered" evidence="8">
    <location>
        <begin position="468"/>
        <end position="556"/>
    </location>
</feature>
<keyword evidence="4 7" id="KW-0547">Nucleotide-binding</keyword>
<dbReference type="PROSITE" id="PS50011">
    <property type="entry name" value="PROTEIN_KINASE_DOM"/>
    <property type="match status" value="1"/>
</dbReference>
<comment type="caution">
    <text evidence="10">The sequence shown here is derived from an EMBL/GenBank/DDBJ whole genome shotgun (WGS) entry which is preliminary data.</text>
</comment>
<evidence type="ECO:0000256" key="5">
    <source>
        <dbReference type="ARBA" id="ARBA00022777"/>
    </source>
</evidence>
<dbReference type="PROSITE" id="PS00108">
    <property type="entry name" value="PROTEIN_KINASE_ST"/>
    <property type="match status" value="1"/>
</dbReference>
<dbReference type="Gene3D" id="3.30.200.20">
    <property type="entry name" value="Phosphorylase Kinase, domain 1"/>
    <property type="match status" value="1"/>
</dbReference>
<evidence type="ECO:0000256" key="1">
    <source>
        <dbReference type="ARBA" id="ARBA00006485"/>
    </source>
</evidence>
<feature type="region of interest" description="Disordered" evidence="8">
    <location>
        <begin position="644"/>
        <end position="665"/>
    </location>
</feature>
<evidence type="ECO:0000313" key="11">
    <source>
        <dbReference type="Proteomes" id="UP000594638"/>
    </source>
</evidence>
<dbReference type="GO" id="GO:0032968">
    <property type="term" value="P:positive regulation of transcription elongation by RNA polymerase II"/>
    <property type="evidence" value="ECO:0007669"/>
    <property type="project" value="TreeGrafter"/>
</dbReference>
<dbReference type="CDD" id="cd07840">
    <property type="entry name" value="STKc_CDK9_like"/>
    <property type="match status" value="1"/>
</dbReference>
<keyword evidence="11" id="KW-1185">Reference proteome</keyword>
<dbReference type="Proteomes" id="UP000594638">
    <property type="component" value="Unassembled WGS sequence"/>
</dbReference>
<keyword evidence="5 10" id="KW-0418">Kinase</keyword>
<dbReference type="PANTHER" id="PTHR24056">
    <property type="entry name" value="CELL DIVISION PROTEIN KINASE"/>
    <property type="match status" value="1"/>
</dbReference>